<feature type="region of interest" description="Disordered" evidence="1">
    <location>
        <begin position="129"/>
        <end position="151"/>
    </location>
</feature>
<feature type="non-terminal residue" evidence="2">
    <location>
        <position position="172"/>
    </location>
</feature>
<protein>
    <submittedName>
        <fullName evidence="2">Uncharacterized protein</fullName>
    </submittedName>
</protein>
<name>A0A843UMD8_COLES</name>
<keyword evidence="3" id="KW-1185">Reference proteome</keyword>
<accession>A0A843UMD8</accession>
<reference evidence="2" key="1">
    <citation type="submission" date="2017-07" db="EMBL/GenBank/DDBJ databases">
        <title>Taro Niue Genome Assembly and Annotation.</title>
        <authorList>
            <person name="Atibalentja N."/>
            <person name="Keating K."/>
            <person name="Fields C.J."/>
        </authorList>
    </citation>
    <scope>NUCLEOTIDE SEQUENCE</scope>
    <source>
        <strain evidence="2">Niue_2</strain>
        <tissue evidence="2">Leaf</tissue>
    </source>
</reference>
<sequence length="172" mass="19036">MFLVPQRQESLYTTGRSLLAAKGGSPDLSPSPEAVSHPFKRKNKGIHGEKPAVLEKAQRKGAKEIHKHLMAKKSFNEFRKSTIQKTLALTAHSMSSEHSASSSEHKNSNGSTRSGSHIFVLVVSTLDQSRSTLDPVDTRSKQVDTRPSFQQISLPDWDSRSTLDQVRSTLDQ</sequence>
<feature type="region of interest" description="Disordered" evidence="1">
    <location>
        <begin position="89"/>
        <end position="114"/>
    </location>
</feature>
<feature type="compositionally biased region" description="Low complexity" evidence="1">
    <location>
        <begin position="91"/>
        <end position="102"/>
    </location>
</feature>
<dbReference type="AlphaFoldDB" id="A0A843UMD8"/>
<dbReference type="Proteomes" id="UP000652761">
    <property type="component" value="Unassembled WGS sequence"/>
</dbReference>
<evidence type="ECO:0000256" key="1">
    <source>
        <dbReference type="SAM" id="MobiDB-lite"/>
    </source>
</evidence>
<evidence type="ECO:0000313" key="3">
    <source>
        <dbReference type="Proteomes" id="UP000652761"/>
    </source>
</evidence>
<organism evidence="2 3">
    <name type="scientific">Colocasia esculenta</name>
    <name type="common">Wild taro</name>
    <name type="synonym">Arum esculentum</name>
    <dbReference type="NCBI Taxonomy" id="4460"/>
    <lineage>
        <taxon>Eukaryota</taxon>
        <taxon>Viridiplantae</taxon>
        <taxon>Streptophyta</taxon>
        <taxon>Embryophyta</taxon>
        <taxon>Tracheophyta</taxon>
        <taxon>Spermatophyta</taxon>
        <taxon>Magnoliopsida</taxon>
        <taxon>Liliopsida</taxon>
        <taxon>Araceae</taxon>
        <taxon>Aroideae</taxon>
        <taxon>Colocasieae</taxon>
        <taxon>Colocasia</taxon>
    </lineage>
</organism>
<comment type="caution">
    <text evidence="2">The sequence shown here is derived from an EMBL/GenBank/DDBJ whole genome shotgun (WGS) entry which is preliminary data.</text>
</comment>
<feature type="region of interest" description="Disordered" evidence="1">
    <location>
        <begin position="15"/>
        <end position="50"/>
    </location>
</feature>
<gene>
    <name evidence="2" type="ORF">Taro_017162</name>
</gene>
<dbReference type="EMBL" id="NMUH01000777">
    <property type="protein sequence ID" value="MQL84658.1"/>
    <property type="molecule type" value="Genomic_DNA"/>
</dbReference>
<proteinExistence type="predicted"/>
<evidence type="ECO:0000313" key="2">
    <source>
        <dbReference type="EMBL" id="MQL84658.1"/>
    </source>
</evidence>